<feature type="region of interest" description="Disordered" evidence="1">
    <location>
        <begin position="298"/>
        <end position="322"/>
    </location>
</feature>
<feature type="region of interest" description="Disordered" evidence="1">
    <location>
        <begin position="400"/>
        <end position="440"/>
    </location>
</feature>
<protein>
    <submittedName>
        <fullName evidence="2">Uncharacterized protein</fullName>
    </submittedName>
</protein>
<dbReference type="InParanoid" id="A0A2K3CQ03"/>
<name>A0A2K3CQ03_CHLRE</name>
<feature type="region of interest" description="Disordered" evidence="1">
    <location>
        <begin position="1"/>
        <end position="33"/>
    </location>
</feature>
<gene>
    <name evidence="2" type="ORF">CHLRE_17g716026v5</name>
</gene>
<feature type="compositionally biased region" description="Low complexity" evidence="1">
    <location>
        <begin position="168"/>
        <end position="180"/>
    </location>
</feature>
<feature type="region of interest" description="Disordered" evidence="1">
    <location>
        <begin position="196"/>
        <end position="234"/>
    </location>
</feature>
<feature type="compositionally biased region" description="Gly residues" evidence="1">
    <location>
        <begin position="305"/>
        <end position="315"/>
    </location>
</feature>
<dbReference type="KEGG" id="cre:CHLRE_17g716026v5"/>
<dbReference type="Proteomes" id="UP000006906">
    <property type="component" value="Chromosome 17"/>
</dbReference>
<dbReference type="PaxDb" id="3055-EDO98123"/>
<proteinExistence type="predicted"/>
<dbReference type="Gramene" id="PNW70343">
    <property type="protein sequence ID" value="PNW70343"/>
    <property type="gene ID" value="CHLRE_17g716026v5"/>
</dbReference>
<feature type="compositionally biased region" description="Low complexity" evidence="1">
    <location>
        <begin position="403"/>
        <end position="412"/>
    </location>
</feature>
<evidence type="ECO:0000313" key="3">
    <source>
        <dbReference type="Proteomes" id="UP000006906"/>
    </source>
</evidence>
<reference evidence="2 3" key="1">
    <citation type="journal article" date="2007" name="Science">
        <title>The Chlamydomonas genome reveals the evolution of key animal and plant functions.</title>
        <authorList>
            <person name="Merchant S.S."/>
            <person name="Prochnik S.E."/>
            <person name="Vallon O."/>
            <person name="Harris E.H."/>
            <person name="Karpowicz S.J."/>
            <person name="Witman G.B."/>
            <person name="Terry A."/>
            <person name="Salamov A."/>
            <person name="Fritz-Laylin L.K."/>
            <person name="Marechal-Drouard L."/>
            <person name="Marshall W.F."/>
            <person name="Qu L.H."/>
            <person name="Nelson D.R."/>
            <person name="Sanderfoot A.A."/>
            <person name="Spalding M.H."/>
            <person name="Kapitonov V.V."/>
            <person name="Ren Q."/>
            <person name="Ferris P."/>
            <person name="Lindquist E."/>
            <person name="Shapiro H."/>
            <person name="Lucas S.M."/>
            <person name="Grimwood J."/>
            <person name="Schmutz J."/>
            <person name="Cardol P."/>
            <person name="Cerutti H."/>
            <person name="Chanfreau G."/>
            <person name="Chen C.L."/>
            <person name="Cognat V."/>
            <person name="Croft M.T."/>
            <person name="Dent R."/>
            <person name="Dutcher S."/>
            <person name="Fernandez E."/>
            <person name="Fukuzawa H."/>
            <person name="Gonzalez-Ballester D."/>
            <person name="Gonzalez-Halphen D."/>
            <person name="Hallmann A."/>
            <person name="Hanikenne M."/>
            <person name="Hippler M."/>
            <person name="Inwood W."/>
            <person name="Jabbari K."/>
            <person name="Kalanon M."/>
            <person name="Kuras R."/>
            <person name="Lefebvre P.A."/>
            <person name="Lemaire S.D."/>
            <person name="Lobanov A.V."/>
            <person name="Lohr M."/>
            <person name="Manuell A."/>
            <person name="Meier I."/>
            <person name="Mets L."/>
            <person name="Mittag M."/>
            <person name="Mittelmeier T."/>
            <person name="Moroney J.V."/>
            <person name="Moseley J."/>
            <person name="Napoli C."/>
            <person name="Nedelcu A.M."/>
            <person name="Niyogi K."/>
            <person name="Novoselov S.V."/>
            <person name="Paulsen I.T."/>
            <person name="Pazour G."/>
            <person name="Purton S."/>
            <person name="Ral J.P."/>
            <person name="Riano-Pachon D.M."/>
            <person name="Riekhof W."/>
            <person name="Rymarquis L."/>
            <person name="Schroda M."/>
            <person name="Stern D."/>
            <person name="Umen J."/>
            <person name="Willows R."/>
            <person name="Wilson N."/>
            <person name="Zimmer S.L."/>
            <person name="Allmer J."/>
            <person name="Balk J."/>
            <person name="Bisova K."/>
            <person name="Chen C.J."/>
            <person name="Elias M."/>
            <person name="Gendler K."/>
            <person name="Hauser C."/>
            <person name="Lamb M.R."/>
            <person name="Ledford H."/>
            <person name="Long J.C."/>
            <person name="Minagawa J."/>
            <person name="Page M.D."/>
            <person name="Pan J."/>
            <person name="Pootakham W."/>
            <person name="Roje S."/>
            <person name="Rose A."/>
            <person name="Stahlberg E."/>
            <person name="Terauchi A.M."/>
            <person name="Yang P."/>
            <person name="Ball S."/>
            <person name="Bowler C."/>
            <person name="Dieckmann C.L."/>
            <person name="Gladyshev V.N."/>
            <person name="Green P."/>
            <person name="Jorgensen R."/>
            <person name="Mayfield S."/>
            <person name="Mueller-Roeber B."/>
            <person name="Rajamani S."/>
            <person name="Sayre R.T."/>
            <person name="Brokstein P."/>
            <person name="Dubchak I."/>
            <person name="Goodstein D."/>
            <person name="Hornick L."/>
            <person name="Huang Y.W."/>
            <person name="Jhaveri J."/>
            <person name="Luo Y."/>
            <person name="Martinez D."/>
            <person name="Ngau W.C."/>
            <person name="Otillar B."/>
            <person name="Poliakov A."/>
            <person name="Porter A."/>
            <person name="Szajkowski L."/>
            <person name="Werner G."/>
            <person name="Zhou K."/>
            <person name="Grigoriev I.V."/>
            <person name="Rokhsar D.S."/>
            <person name="Grossman A.R."/>
        </authorList>
    </citation>
    <scope>NUCLEOTIDE SEQUENCE [LARGE SCALE GENOMIC DNA]</scope>
    <source>
        <strain evidence="3">CC-503</strain>
    </source>
</reference>
<feature type="region of interest" description="Disordered" evidence="1">
    <location>
        <begin position="95"/>
        <end position="134"/>
    </location>
</feature>
<accession>A0A2K3CQ03</accession>
<feature type="compositionally biased region" description="Low complexity" evidence="1">
    <location>
        <begin position="21"/>
        <end position="33"/>
    </location>
</feature>
<dbReference type="EMBL" id="CM008978">
    <property type="protein sequence ID" value="PNW70343.1"/>
    <property type="molecule type" value="Genomic_DNA"/>
</dbReference>
<dbReference type="AlphaFoldDB" id="A0A2K3CQ03"/>
<keyword evidence="3" id="KW-1185">Reference proteome</keyword>
<dbReference type="GeneID" id="5725939"/>
<evidence type="ECO:0000256" key="1">
    <source>
        <dbReference type="SAM" id="MobiDB-lite"/>
    </source>
</evidence>
<feature type="region of interest" description="Disordered" evidence="1">
    <location>
        <begin position="155"/>
        <end position="180"/>
    </location>
</feature>
<evidence type="ECO:0000313" key="2">
    <source>
        <dbReference type="EMBL" id="PNW70343.1"/>
    </source>
</evidence>
<organism evidence="2 3">
    <name type="scientific">Chlamydomonas reinhardtii</name>
    <name type="common">Chlamydomonas smithii</name>
    <dbReference type="NCBI Taxonomy" id="3055"/>
    <lineage>
        <taxon>Eukaryota</taxon>
        <taxon>Viridiplantae</taxon>
        <taxon>Chlorophyta</taxon>
        <taxon>core chlorophytes</taxon>
        <taxon>Chlorophyceae</taxon>
        <taxon>CS clade</taxon>
        <taxon>Chlamydomonadales</taxon>
        <taxon>Chlamydomonadaceae</taxon>
        <taxon>Chlamydomonas</taxon>
    </lineage>
</organism>
<feature type="compositionally biased region" description="Low complexity" evidence="1">
    <location>
        <begin position="104"/>
        <end position="114"/>
    </location>
</feature>
<sequence>MQPGLPNRGGTIAASAEPDQATPAVGAAAAPADNTAAAAAAVAVAAAPAAAAPPPPPPPGGVRLLRIIVGLSDPHLKRAVLSWLRLQGLQHDASEAAAGHRRAPAPQQQQQQAAGGAGSGGSGAQPPAGPLTAGATNEGRVVAYIPWGVGAAGAGAGAGGGGGDRDGAASNSEASSAAAARHSASTSVAILPPVRPLGVASSAGHGGAGPQPPPQRAATARDGRRRRGYSNPTAMSGLEQHERSLQAAYSTFRERNIQTRTPCVLDVCGLDPMTAQQVLEDRVHRLRRTMMLRMAPAATVAGSESGSGNGSGRSGMEGAAGAADSGQAAGAAATPCMRLSISMGTSRSELLSAVTSWLARRGLEYEVCGECVVADVCLEEPRAAVDSAGSFGDAGTAAWQRASSTSTSTGNTGAPGRVGREDGSASRTHAPPQPPGAPAAARVTMGCCCS</sequence>
<dbReference type="RefSeq" id="XP_042914616.1">
    <property type="nucleotide sequence ID" value="XM_043072157.1"/>
</dbReference>